<dbReference type="SMART" id="SM00382">
    <property type="entry name" value="AAA"/>
    <property type="match status" value="2"/>
</dbReference>
<dbReference type="Gene3D" id="3.40.50.300">
    <property type="entry name" value="P-loop containing nucleotide triphosphate hydrolases"/>
    <property type="match status" value="2"/>
</dbReference>
<evidence type="ECO:0000256" key="6">
    <source>
        <dbReference type="ARBA" id="ARBA00022840"/>
    </source>
</evidence>
<evidence type="ECO:0000256" key="1">
    <source>
        <dbReference type="ARBA" id="ARBA00004202"/>
    </source>
</evidence>
<dbReference type="EMBL" id="BSEV01000004">
    <property type="protein sequence ID" value="GLK09356.1"/>
    <property type="molecule type" value="Genomic_DNA"/>
</dbReference>
<comment type="similarity">
    <text evidence="2">Belongs to the ABC transporter superfamily.</text>
</comment>
<dbReference type="InterPro" id="IPR027417">
    <property type="entry name" value="P-loop_NTPase"/>
</dbReference>
<feature type="domain" description="ABC transporter" evidence="9">
    <location>
        <begin position="373"/>
        <end position="607"/>
    </location>
</feature>
<keyword evidence="6 10" id="KW-0067">ATP-binding</keyword>
<dbReference type="Pfam" id="PF08352">
    <property type="entry name" value="oligo_HPY"/>
    <property type="match status" value="2"/>
</dbReference>
<feature type="compositionally biased region" description="Pro residues" evidence="8">
    <location>
        <begin position="113"/>
        <end position="124"/>
    </location>
</feature>
<accession>A0A9W6MCN7</accession>
<evidence type="ECO:0000259" key="9">
    <source>
        <dbReference type="PROSITE" id="PS50893"/>
    </source>
</evidence>
<keyword evidence="4" id="KW-1003">Cell membrane</keyword>
<dbReference type="GO" id="GO:0016887">
    <property type="term" value="F:ATP hydrolysis activity"/>
    <property type="evidence" value="ECO:0007669"/>
    <property type="project" value="InterPro"/>
</dbReference>
<dbReference type="Proteomes" id="UP001143474">
    <property type="component" value="Unassembled WGS sequence"/>
</dbReference>
<dbReference type="GO" id="GO:0005886">
    <property type="term" value="C:plasma membrane"/>
    <property type="evidence" value="ECO:0007669"/>
    <property type="project" value="UniProtKB-SubCell"/>
</dbReference>
<dbReference type="InterPro" id="IPR003593">
    <property type="entry name" value="AAA+_ATPase"/>
</dbReference>
<dbReference type="CDD" id="cd03257">
    <property type="entry name" value="ABC_NikE_OppD_transporters"/>
    <property type="match status" value="2"/>
</dbReference>
<dbReference type="AlphaFoldDB" id="A0A9W6MCN7"/>
<dbReference type="InterPro" id="IPR013563">
    <property type="entry name" value="Oligopep_ABC_C"/>
</dbReference>
<dbReference type="PANTHER" id="PTHR43297">
    <property type="entry name" value="OLIGOPEPTIDE TRANSPORT ATP-BINDING PROTEIN APPD"/>
    <property type="match status" value="1"/>
</dbReference>
<dbReference type="GO" id="GO:0005524">
    <property type="term" value="F:ATP binding"/>
    <property type="evidence" value="ECO:0007669"/>
    <property type="project" value="UniProtKB-KW"/>
</dbReference>
<keyword evidence="3" id="KW-0813">Transport</keyword>
<dbReference type="RefSeq" id="WP_271217798.1">
    <property type="nucleotide sequence ID" value="NZ_BAAAVD010000004.1"/>
</dbReference>
<reference evidence="10" key="1">
    <citation type="journal article" date="2014" name="Int. J. Syst. Evol. Microbiol.">
        <title>Complete genome sequence of Corynebacterium casei LMG S-19264T (=DSM 44701T), isolated from a smear-ripened cheese.</title>
        <authorList>
            <consortium name="US DOE Joint Genome Institute (JGI-PGF)"/>
            <person name="Walter F."/>
            <person name="Albersmeier A."/>
            <person name="Kalinowski J."/>
            <person name="Ruckert C."/>
        </authorList>
    </citation>
    <scope>NUCLEOTIDE SEQUENCE</scope>
    <source>
        <strain evidence="10">VKM Ac-2007</strain>
    </source>
</reference>
<evidence type="ECO:0000256" key="8">
    <source>
        <dbReference type="SAM" id="MobiDB-lite"/>
    </source>
</evidence>
<comment type="caution">
    <text evidence="10">The sequence shown here is derived from an EMBL/GenBank/DDBJ whole genome shotgun (WGS) entry which is preliminary data.</text>
</comment>
<gene>
    <name evidence="10" type="ORF">GCM10017600_27620</name>
</gene>
<dbReference type="SUPFAM" id="SSF52540">
    <property type="entry name" value="P-loop containing nucleoside triphosphate hydrolases"/>
    <property type="match status" value="2"/>
</dbReference>
<evidence type="ECO:0000256" key="4">
    <source>
        <dbReference type="ARBA" id="ARBA00022475"/>
    </source>
</evidence>
<keyword evidence="11" id="KW-1185">Reference proteome</keyword>
<dbReference type="PROSITE" id="PS00211">
    <property type="entry name" value="ABC_TRANSPORTER_1"/>
    <property type="match status" value="2"/>
</dbReference>
<feature type="region of interest" description="Disordered" evidence="8">
    <location>
        <begin position="110"/>
        <end position="155"/>
    </location>
</feature>
<sequence>MTLLDVTGLTVTGRHLIVDGVDLAVSAGETVGLVGESGSGKSLTARAVAGLLPKGLTATGSVTLSGLELLGARERVLRSVRGARVALLMQDPFAMLNPLCTAGVHIAESLPRSPRPPSPFPPTDPGASPFGTVPADPGASPALPQGSGAAPTRWTRATRRAEVLRRLAEVGIDDPSVADRYPFQLSGGMRQRVALAAALARDPELLIADEPTTALDATTQHEILMLLRNVQRARGMGVLLITHDLRVAFELCDRVAVMYAGRLVESGPGFDMAKVPAHPYTAGLLAALPSATVTLSRLEGIPGGVPAAGDVTGTCAFAARCGQADSECTQERPPLREIAPDRHTACLYEVRPRPRAEPRAVTPREASADETLLRIEGLRKRYGGHVALGGVSLRVGRGESVGVVGESGSGKTTLARCVLGLVTPDEGRIELAGLDLTRRARGGGQAHRLVQCVFQDPTTSLNPSLTVGSTLAEAAAQGTPEGRLSVAELLDLVGLPASYAARRPRALSGGQRQRVAIARALAVRPALLICDEPVASLDVSVQAHVLELLRTIGRELGTSLLFITHDLAVVRQITDRTVVLFRGDVVEEGETARILDAPAHDYTRRLLASVPPTP</sequence>
<protein>
    <submittedName>
        <fullName evidence="10">ABC transporter ATP-binding protein</fullName>
    </submittedName>
</protein>
<evidence type="ECO:0000313" key="10">
    <source>
        <dbReference type="EMBL" id="GLK09356.1"/>
    </source>
</evidence>
<evidence type="ECO:0000256" key="2">
    <source>
        <dbReference type="ARBA" id="ARBA00005417"/>
    </source>
</evidence>
<reference evidence="10" key="2">
    <citation type="submission" date="2023-01" db="EMBL/GenBank/DDBJ databases">
        <authorList>
            <person name="Sun Q."/>
            <person name="Evtushenko L."/>
        </authorList>
    </citation>
    <scope>NUCLEOTIDE SEQUENCE</scope>
    <source>
        <strain evidence="10">VKM Ac-2007</strain>
    </source>
</reference>
<dbReference type="NCBIfam" id="TIGR01727">
    <property type="entry name" value="oligo_HPY"/>
    <property type="match status" value="1"/>
</dbReference>
<dbReference type="InterPro" id="IPR017871">
    <property type="entry name" value="ABC_transporter-like_CS"/>
</dbReference>
<name>A0A9W6MCN7_9ACTN</name>
<evidence type="ECO:0000313" key="11">
    <source>
        <dbReference type="Proteomes" id="UP001143474"/>
    </source>
</evidence>
<keyword evidence="7" id="KW-0472">Membrane</keyword>
<organism evidence="10 11">
    <name type="scientific">Streptosporangium carneum</name>
    <dbReference type="NCBI Taxonomy" id="47481"/>
    <lineage>
        <taxon>Bacteria</taxon>
        <taxon>Bacillati</taxon>
        <taxon>Actinomycetota</taxon>
        <taxon>Actinomycetes</taxon>
        <taxon>Streptosporangiales</taxon>
        <taxon>Streptosporangiaceae</taxon>
        <taxon>Streptosporangium</taxon>
    </lineage>
</organism>
<dbReference type="PROSITE" id="PS50893">
    <property type="entry name" value="ABC_TRANSPORTER_2"/>
    <property type="match status" value="2"/>
</dbReference>
<evidence type="ECO:0000256" key="3">
    <source>
        <dbReference type="ARBA" id="ARBA00022448"/>
    </source>
</evidence>
<dbReference type="PANTHER" id="PTHR43297:SF2">
    <property type="entry name" value="DIPEPTIDE TRANSPORT ATP-BINDING PROTEIN DPPD"/>
    <property type="match status" value="1"/>
</dbReference>
<evidence type="ECO:0000256" key="5">
    <source>
        <dbReference type="ARBA" id="ARBA00022741"/>
    </source>
</evidence>
<dbReference type="InterPro" id="IPR050388">
    <property type="entry name" value="ABC_Ni/Peptide_Import"/>
</dbReference>
<evidence type="ECO:0000256" key="7">
    <source>
        <dbReference type="ARBA" id="ARBA00023136"/>
    </source>
</evidence>
<proteinExistence type="inferred from homology"/>
<dbReference type="Pfam" id="PF00005">
    <property type="entry name" value="ABC_tran"/>
    <property type="match status" value="2"/>
</dbReference>
<feature type="domain" description="ABC transporter" evidence="9">
    <location>
        <begin position="1"/>
        <end position="285"/>
    </location>
</feature>
<dbReference type="InterPro" id="IPR003439">
    <property type="entry name" value="ABC_transporter-like_ATP-bd"/>
</dbReference>
<keyword evidence="5" id="KW-0547">Nucleotide-binding</keyword>
<dbReference type="GO" id="GO:0015833">
    <property type="term" value="P:peptide transport"/>
    <property type="evidence" value="ECO:0007669"/>
    <property type="project" value="InterPro"/>
</dbReference>
<comment type="subcellular location">
    <subcellularLocation>
        <location evidence="1">Cell membrane</location>
        <topology evidence="1">Peripheral membrane protein</topology>
    </subcellularLocation>
</comment>